<evidence type="ECO:0000256" key="1">
    <source>
        <dbReference type="SAM" id="MobiDB-lite"/>
    </source>
</evidence>
<evidence type="ECO:0000313" key="4">
    <source>
        <dbReference type="Proteomes" id="UP001273166"/>
    </source>
</evidence>
<feature type="signal peptide" evidence="2">
    <location>
        <begin position="1"/>
        <end position="22"/>
    </location>
</feature>
<name>A0AAJ0M4G9_9PEZI</name>
<feature type="compositionally biased region" description="Low complexity" evidence="1">
    <location>
        <begin position="221"/>
        <end position="233"/>
    </location>
</feature>
<evidence type="ECO:0000313" key="3">
    <source>
        <dbReference type="EMBL" id="KAK3308465.1"/>
    </source>
</evidence>
<feature type="region of interest" description="Disordered" evidence="1">
    <location>
        <begin position="217"/>
        <end position="248"/>
    </location>
</feature>
<keyword evidence="2" id="KW-0732">Signal</keyword>
<reference evidence="3" key="1">
    <citation type="journal article" date="2023" name="Mol. Phylogenet. Evol.">
        <title>Genome-scale phylogeny and comparative genomics of the fungal order Sordariales.</title>
        <authorList>
            <person name="Hensen N."/>
            <person name="Bonometti L."/>
            <person name="Westerberg I."/>
            <person name="Brannstrom I.O."/>
            <person name="Guillou S."/>
            <person name="Cros-Aarteil S."/>
            <person name="Calhoun S."/>
            <person name="Haridas S."/>
            <person name="Kuo A."/>
            <person name="Mondo S."/>
            <person name="Pangilinan J."/>
            <person name="Riley R."/>
            <person name="LaButti K."/>
            <person name="Andreopoulos B."/>
            <person name="Lipzen A."/>
            <person name="Chen C."/>
            <person name="Yan M."/>
            <person name="Daum C."/>
            <person name="Ng V."/>
            <person name="Clum A."/>
            <person name="Steindorff A."/>
            <person name="Ohm R.A."/>
            <person name="Martin F."/>
            <person name="Silar P."/>
            <person name="Natvig D.O."/>
            <person name="Lalanne C."/>
            <person name="Gautier V."/>
            <person name="Ament-Velasquez S.L."/>
            <person name="Kruys A."/>
            <person name="Hutchinson M.I."/>
            <person name="Powell A.J."/>
            <person name="Barry K."/>
            <person name="Miller A.N."/>
            <person name="Grigoriev I.V."/>
            <person name="Debuchy R."/>
            <person name="Gladieux P."/>
            <person name="Hiltunen Thoren M."/>
            <person name="Johannesson H."/>
        </authorList>
    </citation>
    <scope>NUCLEOTIDE SEQUENCE</scope>
    <source>
        <strain evidence="3">CBS 333.67</strain>
    </source>
</reference>
<reference evidence="3" key="2">
    <citation type="submission" date="2023-06" db="EMBL/GenBank/DDBJ databases">
        <authorList>
            <consortium name="Lawrence Berkeley National Laboratory"/>
            <person name="Mondo S.J."/>
            <person name="Hensen N."/>
            <person name="Bonometti L."/>
            <person name="Westerberg I."/>
            <person name="Brannstrom I.O."/>
            <person name="Guillou S."/>
            <person name="Cros-Aarteil S."/>
            <person name="Calhoun S."/>
            <person name="Haridas S."/>
            <person name="Kuo A."/>
            <person name="Pangilinan J."/>
            <person name="Riley R."/>
            <person name="Labutti K."/>
            <person name="Andreopoulos B."/>
            <person name="Lipzen A."/>
            <person name="Chen C."/>
            <person name="Yanf M."/>
            <person name="Daum C."/>
            <person name="Ng V."/>
            <person name="Clum A."/>
            <person name="Steindorff A."/>
            <person name="Ohm R."/>
            <person name="Martin F."/>
            <person name="Silar P."/>
            <person name="Natvig D."/>
            <person name="Lalanne C."/>
            <person name="Gautier V."/>
            <person name="Ament-Velasquez S.L."/>
            <person name="Kruys A."/>
            <person name="Hutchinson M.I."/>
            <person name="Powell A.J."/>
            <person name="Barry K."/>
            <person name="Miller A.N."/>
            <person name="Grigoriev I.V."/>
            <person name="Debuchy R."/>
            <person name="Gladieux P."/>
            <person name="Thoren M.H."/>
            <person name="Johannesson H."/>
        </authorList>
    </citation>
    <scope>NUCLEOTIDE SEQUENCE</scope>
    <source>
        <strain evidence="3">CBS 333.67</strain>
    </source>
</reference>
<dbReference type="RefSeq" id="XP_062724245.1">
    <property type="nucleotide sequence ID" value="XM_062870903.1"/>
</dbReference>
<comment type="caution">
    <text evidence="3">The sequence shown here is derived from an EMBL/GenBank/DDBJ whole genome shotgun (WGS) entry which is preliminary data.</text>
</comment>
<keyword evidence="4" id="KW-1185">Reference proteome</keyword>
<dbReference type="AlphaFoldDB" id="A0AAJ0M4G9"/>
<dbReference type="GeneID" id="87889732"/>
<gene>
    <name evidence="3" type="ORF">B0T15DRAFT_572631</name>
</gene>
<evidence type="ECO:0000256" key="2">
    <source>
        <dbReference type="SAM" id="SignalP"/>
    </source>
</evidence>
<sequence length="396" mass="44026">MIDPLTAIGGLAAVLQLSSAAAKVVDALCKFAEDARFARAEIQRFAGQVRTFCHIITIARNNLRRYCREFSKSPLVKYISKHNVLDSICSEAAAVEQHIWDIDLEVAKLESQSALWASIKWVFKRSSILELSPEMQSLMASLNLLQSTAMLDAALRSGKDSRREARSLRREIKSLVKTVDQSQLQLSNRRQRAERPPDLNYVRHDALIELAESMRKHNTVPESPGSSSPLSSSNDFGAPQIPPGSNSKVLHVRAEDLTESVTGWVREPTGTFRGTTAYLAENLDGNIISASRASELGFDIVEPPPGRDDGGGGQVTFFQFDDAGESPVRSIGRAVIHWRKFQHHDARYPTLTLTCDVCENTSVGLILGRPFLEEMARQWRKRVPSANVSNFGFFFQ</sequence>
<feature type="chain" id="PRO_5042523007" description="Fungal N-terminal domain-containing protein" evidence="2">
    <location>
        <begin position="23"/>
        <end position="396"/>
    </location>
</feature>
<dbReference type="EMBL" id="JAUDZG010000002">
    <property type="protein sequence ID" value="KAK3308465.1"/>
    <property type="molecule type" value="Genomic_DNA"/>
</dbReference>
<proteinExistence type="predicted"/>
<accession>A0AAJ0M4G9</accession>
<organism evidence="3 4">
    <name type="scientific">Chaetomium strumarium</name>
    <dbReference type="NCBI Taxonomy" id="1170767"/>
    <lineage>
        <taxon>Eukaryota</taxon>
        <taxon>Fungi</taxon>
        <taxon>Dikarya</taxon>
        <taxon>Ascomycota</taxon>
        <taxon>Pezizomycotina</taxon>
        <taxon>Sordariomycetes</taxon>
        <taxon>Sordariomycetidae</taxon>
        <taxon>Sordariales</taxon>
        <taxon>Chaetomiaceae</taxon>
        <taxon>Chaetomium</taxon>
    </lineage>
</organism>
<protein>
    <recommendedName>
        <fullName evidence="5">Fungal N-terminal domain-containing protein</fullName>
    </recommendedName>
</protein>
<evidence type="ECO:0008006" key="5">
    <source>
        <dbReference type="Google" id="ProtNLM"/>
    </source>
</evidence>
<dbReference type="Proteomes" id="UP001273166">
    <property type="component" value="Unassembled WGS sequence"/>
</dbReference>